<proteinExistence type="predicted"/>
<dbReference type="EMBL" id="GBRH01241128">
    <property type="protein sequence ID" value="JAD56767.1"/>
    <property type="molecule type" value="Transcribed_RNA"/>
</dbReference>
<protein>
    <submittedName>
        <fullName evidence="1">Uncharacterized protein</fullName>
    </submittedName>
</protein>
<reference evidence="1" key="1">
    <citation type="submission" date="2014-09" db="EMBL/GenBank/DDBJ databases">
        <authorList>
            <person name="Magalhaes I.L.F."/>
            <person name="Oliveira U."/>
            <person name="Santos F.R."/>
            <person name="Vidigal T.H.D.A."/>
            <person name="Brescovit A.D."/>
            <person name="Santos A.J."/>
        </authorList>
    </citation>
    <scope>NUCLEOTIDE SEQUENCE</scope>
    <source>
        <tissue evidence="1">Shoot tissue taken approximately 20 cm above the soil surface</tissue>
    </source>
</reference>
<dbReference type="AlphaFoldDB" id="A0A0A9BBT2"/>
<sequence length="24" mass="2837">MCFIHLNAKSRSVLYIHRDFPDSS</sequence>
<accession>A0A0A9BBT2</accession>
<organism evidence="1">
    <name type="scientific">Arundo donax</name>
    <name type="common">Giant reed</name>
    <name type="synonym">Donax arundinaceus</name>
    <dbReference type="NCBI Taxonomy" id="35708"/>
    <lineage>
        <taxon>Eukaryota</taxon>
        <taxon>Viridiplantae</taxon>
        <taxon>Streptophyta</taxon>
        <taxon>Embryophyta</taxon>
        <taxon>Tracheophyta</taxon>
        <taxon>Spermatophyta</taxon>
        <taxon>Magnoliopsida</taxon>
        <taxon>Liliopsida</taxon>
        <taxon>Poales</taxon>
        <taxon>Poaceae</taxon>
        <taxon>PACMAD clade</taxon>
        <taxon>Arundinoideae</taxon>
        <taxon>Arundineae</taxon>
        <taxon>Arundo</taxon>
    </lineage>
</organism>
<evidence type="ECO:0000313" key="1">
    <source>
        <dbReference type="EMBL" id="JAD56767.1"/>
    </source>
</evidence>
<name>A0A0A9BBT2_ARUDO</name>
<reference evidence="1" key="2">
    <citation type="journal article" date="2015" name="Data Brief">
        <title>Shoot transcriptome of the giant reed, Arundo donax.</title>
        <authorList>
            <person name="Barrero R.A."/>
            <person name="Guerrero F.D."/>
            <person name="Moolhuijzen P."/>
            <person name="Goolsby J.A."/>
            <person name="Tidwell J."/>
            <person name="Bellgard S.E."/>
            <person name="Bellgard M.I."/>
        </authorList>
    </citation>
    <scope>NUCLEOTIDE SEQUENCE</scope>
    <source>
        <tissue evidence="1">Shoot tissue taken approximately 20 cm above the soil surface</tissue>
    </source>
</reference>